<dbReference type="Proteomes" id="UP000184693">
    <property type="component" value="Unassembled WGS sequence"/>
</dbReference>
<name>A0A1N6JZ42_9BURK</name>
<dbReference type="InterPro" id="IPR029058">
    <property type="entry name" value="AB_hydrolase_fold"/>
</dbReference>
<dbReference type="AlphaFoldDB" id="A0A1N6JZ42"/>
<dbReference type="InterPro" id="IPR010520">
    <property type="entry name" value="FrsA-like"/>
</dbReference>
<feature type="region of interest" description="Disordered" evidence="2">
    <location>
        <begin position="1"/>
        <end position="28"/>
    </location>
</feature>
<evidence type="ECO:0000256" key="1">
    <source>
        <dbReference type="ARBA" id="ARBA00022801"/>
    </source>
</evidence>
<keyword evidence="1" id="KW-0378">Hydrolase</keyword>
<protein>
    <recommendedName>
        <fullName evidence="7">Alpha/beta hydrolase</fullName>
    </recommendedName>
</protein>
<evidence type="ECO:0000313" key="4">
    <source>
        <dbReference type="EMBL" id="SIO49602.1"/>
    </source>
</evidence>
<organism evidence="4 5">
    <name type="scientific">Paraburkholderia phenazinium</name>
    <dbReference type="NCBI Taxonomy" id="60549"/>
    <lineage>
        <taxon>Bacteria</taxon>
        <taxon>Pseudomonadati</taxon>
        <taxon>Pseudomonadota</taxon>
        <taxon>Betaproteobacteria</taxon>
        <taxon>Burkholderiales</taxon>
        <taxon>Burkholderiaceae</taxon>
        <taxon>Paraburkholderia</taxon>
    </lineage>
</organism>
<reference evidence="5 6" key="1">
    <citation type="submission" date="2016-11" db="EMBL/GenBank/DDBJ databases">
        <authorList>
            <person name="Jaros S."/>
            <person name="Januszkiewicz K."/>
            <person name="Wedrychowicz H."/>
        </authorList>
    </citation>
    <scope>NUCLEOTIDE SEQUENCE [LARGE SCALE GENOMIC DNA]</scope>
    <source>
        <strain evidence="4 5">GAS86</strain>
        <strain evidence="3 6">GAS95</strain>
    </source>
</reference>
<dbReference type="SUPFAM" id="SSF53474">
    <property type="entry name" value="alpha/beta-Hydrolases"/>
    <property type="match status" value="1"/>
</dbReference>
<keyword evidence="6" id="KW-1185">Reference proteome</keyword>
<proteinExistence type="predicted"/>
<evidence type="ECO:0008006" key="7">
    <source>
        <dbReference type="Google" id="ProtNLM"/>
    </source>
</evidence>
<evidence type="ECO:0000256" key="2">
    <source>
        <dbReference type="SAM" id="MobiDB-lite"/>
    </source>
</evidence>
<dbReference type="InterPro" id="IPR050261">
    <property type="entry name" value="FrsA_esterase"/>
</dbReference>
<accession>A0A1N6JZ42</accession>
<evidence type="ECO:0000313" key="5">
    <source>
        <dbReference type="Proteomes" id="UP000184693"/>
    </source>
</evidence>
<evidence type="ECO:0000313" key="6">
    <source>
        <dbReference type="Proteomes" id="UP000185151"/>
    </source>
</evidence>
<dbReference type="RefSeq" id="WP_083611620.1">
    <property type="nucleotide sequence ID" value="NZ_FSRM01000002.1"/>
</dbReference>
<dbReference type="OrthoDB" id="9812921at2"/>
<dbReference type="PANTHER" id="PTHR22946:SF12">
    <property type="entry name" value="CONIDIAL PIGMENT BIOSYNTHESIS PROTEIN AYG1 (AFU_ORTHOLOGUE AFUA_2G17550)"/>
    <property type="match status" value="1"/>
</dbReference>
<dbReference type="Gene3D" id="3.40.50.1820">
    <property type="entry name" value="alpha/beta hydrolase"/>
    <property type="match status" value="1"/>
</dbReference>
<dbReference type="GO" id="GO:0016787">
    <property type="term" value="F:hydrolase activity"/>
    <property type="evidence" value="ECO:0007669"/>
    <property type="project" value="UniProtKB-KW"/>
</dbReference>
<dbReference type="EMBL" id="FSRU01000001">
    <property type="protein sequence ID" value="SIO43240.1"/>
    <property type="molecule type" value="Genomic_DNA"/>
</dbReference>
<dbReference type="EMBL" id="FSRM01000002">
    <property type="protein sequence ID" value="SIO49602.1"/>
    <property type="molecule type" value="Genomic_DNA"/>
</dbReference>
<evidence type="ECO:0000313" key="3">
    <source>
        <dbReference type="EMBL" id="SIO43240.1"/>
    </source>
</evidence>
<dbReference type="Pfam" id="PF06500">
    <property type="entry name" value="FrsA-like"/>
    <property type="match status" value="1"/>
</dbReference>
<dbReference type="Proteomes" id="UP000185151">
    <property type="component" value="Unassembled WGS sequence"/>
</dbReference>
<gene>
    <name evidence="3" type="ORF">SAMN05444165_3145</name>
    <name evidence="4" type="ORF">SAMN05444168_5510</name>
</gene>
<sequence>MRHPVDHTFSSKTRQTLRNDSNRKHRRVHGGGTLIVVLTALALSHNAVAQESQDKWQTRSWPELAAETQARADRGAYPLTGLKPDDVREALSHIHSLDRDEWASAWMAIGDQYELRAKSEEPTDSGAARDDYRAAWLNYSFGRWPSPNSPGKAQSYAKAQEAFANYGRLLNPPIETISIPFEGKQIVAYLQKPPGVTKPPIVLDLGGMDEWKDSVADQGRGFLQDGIADVAVDMPGTGDAPMARPGAERVYSRLIDYLLTRTDVDGSRIVVRGTSWGSYWSARLAFVEANRLKGAVYQSGPVDSYFQRAWQDNSLHTKEYLFDFVASRLYVLGQPSVEALLNYMPSMSLKAAGLLGQPTSPMLLIGGVQDSQTPFTDLIELLQTGTPKDAWVNPEGRHMGDSGSWTHKAIFDKVIRPWIRARLIVGQ</sequence>
<dbReference type="PANTHER" id="PTHR22946">
    <property type="entry name" value="DIENELACTONE HYDROLASE DOMAIN-CONTAINING PROTEIN-RELATED"/>
    <property type="match status" value="1"/>
</dbReference>
<feature type="compositionally biased region" description="Polar residues" evidence="2">
    <location>
        <begin position="8"/>
        <end position="19"/>
    </location>
</feature>